<feature type="compositionally biased region" description="Polar residues" evidence="3">
    <location>
        <begin position="707"/>
        <end position="720"/>
    </location>
</feature>
<dbReference type="AlphaFoldDB" id="D2VCG8"/>
<evidence type="ECO:0000313" key="6">
    <source>
        <dbReference type="Proteomes" id="UP000006671"/>
    </source>
</evidence>
<feature type="domain" description="C3HC-type" evidence="4">
    <location>
        <begin position="6"/>
        <end position="102"/>
    </location>
</feature>
<reference evidence="5 6" key="1">
    <citation type="journal article" date="2010" name="Cell">
        <title>The genome of Naegleria gruberi illuminates early eukaryotic versatility.</title>
        <authorList>
            <person name="Fritz-Laylin L.K."/>
            <person name="Prochnik S.E."/>
            <person name="Ginger M.L."/>
            <person name="Dacks J.B."/>
            <person name="Carpenter M.L."/>
            <person name="Field M.C."/>
            <person name="Kuo A."/>
            <person name="Paredez A."/>
            <person name="Chapman J."/>
            <person name="Pham J."/>
            <person name="Shu S."/>
            <person name="Neupane R."/>
            <person name="Cipriano M."/>
            <person name="Mancuso J."/>
            <person name="Tu H."/>
            <person name="Salamov A."/>
            <person name="Lindquist E."/>
            <person name="Shapiro H."/>
            <person name="Lucas S."/>
            <person name="Grigoriev I.V."/>
            <person name="Cande W.Z."/>
            <person name="Fulton C."/>
            <person name="Rokhsar D.S."/>
            <person name="Dawson S.C."/>
        </authorList>
    </citation>
    <scope>NUCLEOTIDE SEQUENCE [LARGE SCALE GENOMIC DNA]</scope>
    <source>
        <strain evidence="5 6">NEG-M</strain>
    </source>
</reference>
<feature type="region of interest" description="Disordered" evidence="3">
    <location>
        <begin position="497"/>
        <end position="720"/>
    </location>
</feature>
<dbReference type="VEuPathDB" id="AmoebaDB:NAEGRDRAFT_66566"/>
<dbReference type="RefSeq" id="XP_002678049.1">
    <property type="nucleotide sequence ID" value="XM_002678003.1"/>
</dbReference>
<dbReference type="Pfam" id="PF07967">
    <property type="entry name" value="zf-C3HC"/>
    <property type="match status" value="1"/>
</dbReference>
<feature type="compositionally biased region" description="Low complexity" evidence="3">
    <location>
        <begin position="565"/>
        <end position="575"/>
    </location>
</feature>
<feature type="compositionally biased region" description="Polar residues" evidence="3">
    <location>
        <begin position="442"/>
        <end position="452"/>
    </location>
</feature>
<feature type="compositionally biased region" description="Basic and acidic residues" evidence="3">
    <location>
        <begin position="542"/>
        <end position="551"/>
    </location>
</feature>
<gene>
    <name evidence="5" type="ORF">NAEGRDRAFT_66566</name>
</gene>
<dbReference type="GeneID" id="8850618"/>
<evidence type="ECO:0000259" key="4">
    <source>
        <dbReference type="Pfam" id="PF07967"/>
    </source>
</evidence>
<dbReference type="EMBL" id="GG738863">
    <property type="protein sequence ID" value="EFC45305.1"/>
    <property type="molecule type" value="Genomic_DNA"/>
</dbReference>
<sequence length="720" mass="81773">MDIFFFNQRVKSFQITTWFNKPFIVNPLQCARYGFINIDNDKIECCQCKTKKLLKSSFDNIKISSDVLEKRALEFCEELKTSHTPQCVFYNQPSPLRFTLFSHQDTSSGKNSNITKIHCFEFHDLMKKFRKINKSLHINLPMDPTFVNEYFTKHSLLINRILDQMHVEDAEERELYTTFCWLSIFNWQILNNADLPTLSCRHCQMTHYLKVKNNCLTSTESLHPHSMHRWWCPCVHINKLVVDYEQIVEKEDQSYIKSLTKRQLNEEAGWKQMLDSISTGLSSESELTHIHKDSLENEFNAATLVKNILANSISSVFETEKKRKDHLKSVYDKVYYKNEQVTNESSTVENIILIENNQIVSEKPASEITIIHDLPLLSNSNGVSITPKETNQTLLMDTSDDDIEIDNSEIIIETSEKIQPAHSPPKHILHQTTLDNYFHPSETLQPNDNNQPTEEELVTEAEQPINVPSTDAAEKPITTEMGDDNLMIDTEIIPNIDTTTITRNDSPPEEKVLSNITPPTPEVESTTADLSTPLSASGLSEFEEKTPKKMDSTNIHTSSKTPFESSITSPLSSTSDIVSPSVFKGTTPSSESKQEAKSETKPKPQQPKPQTPSKSNSDEKPKSKNVAPSPSTNKSSSKEETQSTHKPYKSRESSSTQNRKPSQPRKPREASSSNSNSTESSSSKKPAQTNDRSTRSSEQNKRKKPSGYQTSNPKTKNNKR</sequence>
<feature type="compositionally biased region" description="Basic and acidic residues" evidence="3">
    <location>
        <begin position="592"/>
        <end position="602"/>
    </location>
</feature>
<dbReference type="InParanoid" id="D2VCG8"/>
<keyword evidence="2" id="KW-0539">Nucleus</keyword>
<feature type="region of interest" description="Disordered" evidence="3">
    <location>
        <begin position="441"/>
        <end position="463"/>
    </location>
</feature>
<dbReference type="GO" id="GO:0005634">
    <property type="term" value="C:nucleus"/>
    <property type="evidence" value="ECO:0007669"/>
    <property type="project" value="UniProtKB-SubCell"/>
</dbReference>
<feature type="compositionally biased region" description="Polar residues" evidence="3">
    <location>
        <begin position="552"/>
        <end position="564"/>
    </location>
</feature>
<dbReference type="PANTHER" id="PTHR15835">
    <property type="entry name" value="NUCLEAR-INTERACTING PARTNER OF ALK"/>
    <property type="match status" value="1"/>
</dbReference>
<comment type="subcellular location">
    <subcellularLocation>
        <location evidence="1">Nucleus</location>
    </subcellularLocation>
</comment>
<proteinExistence type="predicted"/>
<dbReference type="GO" id="GO:0008270">
    <property type="term" value="F:zinc ion binding"/>
    <property type="evidence" value="ECO:0007669"/>
    <property type="project" value="InterPro"/>
</dbReference>
<protein>
    <submittedName>
        <fullName evidence="5">Predicted protein</fullName>
    </submittedName>
</protein>
<name>D2VCG8_NAEGR</name>
<feature type="compositionally biased region" description="Low complexity" evidence="3">
    <location>
        <begin position="671"/>
        <end position="683"/>
    </location>
</feature>
<organism evidence="6">
    <name type="scientific">Naegleria gruberi</name>
    <name type="common">Amoeba</name>
    <dbReference type="NCBI Taxonomy" id="5762"/>
    <lineage>
        <taxon>Eukaryota</taxon>
        <taxon>Discoba</taxon>
        <taxon>Heterolobosea</taxon>
        <taxon>Tetramitia</taxon>
        <taxon>Eutetramitia</taxon>
        <taxon>Vahlkampfiidae</taxon>
        <taxon>Naegleria</taxon>
    </lineage>
</organism>
<evidence type="ECO:0000256" key="1">
    <source>
        <dbReference type="ARBA" id="ARBA00004123"/>
    </source>
</evidence>
<evidence type="ECO:0000256" key="2">
    <source>
        <dbReference type="ARBA" id="ARBA00023242"/>
    </source>
</evidence>
<keyword evidence="6" id="KW-1185">Reference proteome</keyword>
<dbReference type="STRING" id="5762.D2VCG8"/>
<feature type="compositionally biased region" description="Polar residues" evidence="3">
    <location>
        <begin position="523"/>
        <end position="538"/>
    </location>
</feature>
<dbReference type="eggNOG" id="KOG4765">
    <property type="taxonomic scope" value="Eukaryota"/>
</dbReference>
<feature type="compositionally biased region" description="Polar residues" evidence="3">
    <location>
        <begin position="626"/>
        <end position="635"/>
    </location>
</feature>
<accession>D2VCG8</accession>
<dbReference type="OrthoDB" id="614844at2759"/>
<evidence type="ECO:0000256" key="3">
    <source>
        <dbReference type="SAM" id="MobiDB-lite"/>
    </source>
</evidence>
<dbReference type="InterPro" id="IPR012935">
    <property type="entry name" value="NuBaID_N"/>
</dbReference>
<dbReference type="PANTHER" id="PTHR15835:SF6">
    <property type="entry name" value="ZINC FINGER C3HC-TYPE PROTEIN 1"/>
    <property type="match status" value="1"/>
</dbReference>
<dbReference type="KEGG" id="ngr:NAEGRDRAFT_66566"/>
<evidence type="ECO:0000313" key="5">
    <source>
        <dbReference type="EMBL" id="EFC45305.1"/>
    </source>
</evidence>
<dbReference type="Proteomes" id="UP000006671">
    <property type="component" value="Unassembled WGS sequence"/>
</dbReference>